<keyword evidence="2" id="KW-0813">Transport</keyword>
<proteinExistence type="inferred from homology"/>
<dbReference type="PANTHER" id="PTHR30085">
    <property type="entry name" value="AMINO ACID ABC TRANSPORTER PERMEASE"/>
    <property type="match status" value="1"/>
</dbReference>
<evidence type="ECO:0000256" key="2">
    <source>
        <dbReference type="ARBA" id="ARBA00022448"/>
    </source>
</evidence>
<protein>
    <recommendedName>
        <fullName evidence="6">Solute-binding protein family 3/N-terminal domain-containing protein</fullName>
    </recommendedName>
</protein>
<sequence length="395" mass="42650">MQRRDPDPGGVVDSVESGRESGAEPGRDRTPGSGVRKLLSMRSRTGRPEEEREPQAVAPPDDPPAPPVAPVIGRPAGGSGGRGLRLAGWLAAVVAAAIVAVWAVGRTGPPTEAELMEQAGLNGKQRLLVGVKDDTPGIAMRLPDGTYEGFDIQIALMIAADLGFRASEVEFLSIETEDRARMTARNAAGQHVKVDLVVATFSVTPARRSNTAIGFSTPYLETQQSVITRTGHPDITSLSQLRGKKVCTLATSTSETEVDKVGADVTRKNRISECVAGLKDEEYEAVTTDTALLAGFVRNEPDLLEHHDIGLEASEQWAVNVGGNEALRTLVNLSLHRSSTDPQDMRWEDAYERFIAPMQKHSPKEQVAGRTQPPAPEPEVRRWPWERGIPQRNAG</sequence>
<evidence type="ECO:0000313" key="7">
    <source>
        <dbReference type="EMBL" id="GIH92154.1"/>
    </source>
</evidence>
<evidence type="ECO:0000256" key="4">
    <source>
        <dbReference type="SAM" id="MobiDB-lite"/>
    </source>
</evidence>
<dbReference type="PANTHER" id="PTHR30085:SF6">
    <property type="entry name" value="ABC TRANSPORTER GLUTAMINE-BINDING PROTEIN GLNH"/>
    <property type="match status" value="1"/>
</dbReference>
<keyword evidence="8" id="KW-1185">Reference proteome</keyword>
<dbReference type="Pfam" id="PF00497">
    <property type="entry name" value="SBP_bac_3"/>
    <property type="match status" value="1"/>
</dbReference>
<organism evidence="7 8">
    <name type="scientific">Planobispora siamensis</name>
    <dbReference type="NCBI Taxonomy" id="936338"/>
    <lineage>
        <taxon>Bacteria</taxon>
        <taxon>Bacillati</taxon>
        <taxon>Actinomycetota</taxon>
        <taxon>Actinomycetes</taxon>
        <taxon>Streptosporangiales</taxon>
        <taxon>Streptosporangiaceae</taxon>
        <taxon>Planobispora</taxon>
    </lineage>
</organism>
<evidence type="ECO:0000259" key="6">
    <source>
        <dbReference type="SMART" id="SM00062"/>
    </source>
</evidence>
<dbReference type="GO" id="GO:0030288">
    <property type="term" value="C:outer membrane-bounded periplasmic space"/>
    <property type="evidence" value="ECO:0007669"/>
    <property type="project" value="TreeGrafter"/>
</dbReference>
<feature type="compositionally biased region" description="Basic and acidic residues" evidence="4">
    <location>
        <begin position="16"/>
        <end position="30"/>
    </location>
</feature>
<evidence type="ECO:0000313" key="8">
    <source>
        <dbReference type="Proteomes" id="UP000619788"/>
    </source>
</evidence>
<accession>A0A8J3SHE6</accession>
<dbReference type="AlphaFoldDB" id="A0A8J3SHE6"/>
<comment type="caution">
    <text evidence="7">The sequence shown here is derived from an EMBL/GenBank/DDBJ whole genome shotgun (WGS) entry which is preliminary data.</text>
</comment>
<dbReference type="Gene3D" id="3.40.190.10">
    <property type="entry name" value="Periplasmic binding protein-like II"/>
    <property type="match status" value="2"/>
</dbReference>
<feature type="region of interest" description="Disordered" evidence="4">
    <location>
        <begin position="357"/>
        <end position="395"/>
    </location>
</feature>
<dbReference type="Proteomes" id="UP000619788">
    <property type="component" value="Unassembled WGS sequence"/>
</dbReference>
<name>A0A8J3SHE6_9ACTN</name>
<feature type="transmembrane region" description="Helical" evidence="5">
    <location>
        <begin position="86"/>
        <end position="105"/>
    </location>
</feature>
<comment type="similarity">
    <text evidence="1">Belongs to the bacterial solute-binding protein 3 family.</text>
</comment>
<dbReference type="GO" id="GO:0006865">
    <property type="term" value="P:amino acid transport"/>
    <property type="evidence" value="ECO:0007669"/>
    <property type="project" value="TreeGrafter"/>
</dbReference>
<dbReference type="SMART" id="SM00062">
    <property type="entry name" value="PBPb"/>
    <property type="match status" value="1"/>
</dbReference>
<feature type="region of interest" description="Disordered" evidence="4">
    <location>
        <begin position="1"/>
        <end position="76"/>
    </location>
</feature>
<keyword evidence="3" id="KW-0732">Signal</keyword>
<dbReference type="SUPFAM" id="SSF53850">
    <property type="entry name" value="Periplasmic binding protein-like II"/>
    <property type="match status" value="1"/>
</dbReference>
<keyword evidence="5" id="KW-0812">Transmembrane</keyword>
<keyword evidence="5" id="KW-0472">Membrane</keyword>
<keyword evidence="5" id="KW-1133">Transmembrane helix</keyword>
<dbReference type="EMBL" id="BOOJ01000025">
    <property type="protein sequence ID" value="GIH92154.1"/>
    <property type="molecule type" value="Genomic_DNA"/>
</dbReference>
<dbReference type="InterPro" id="IPR051455">
    <property type="entry name" value="Bact_solute-bind_prot3"/>
</dbReference>
<feature type="compositionally biased region" description="Pro residues" evidence="4">
    <location>
        <begin position="60"/>
        <end position="69"/>
    </location>
</feature>
<evidence type="ECO:0000256" key="5">
    <source>
        <dbReference type="SAM" id="Phobius"/>
    </source>
</evidence>
<gene>
    <name evidence="7" type="ORF">Psi01_27840</name>
</gene>
<evidence type="ECO:0000256" key="1">
    <source>
        <dbReference type="ARBA" id="ARBA00010333"/>
    </source>
</evidence>
<dbReference type="GO" id="GO:0005576">
    <property type="term" value="C:extracellular region"/>
    <property type="evidence" value="ECO:0007669"/>
    <property type="project" value="TreeGrafter"/>
</dbReference>
<feature type="domain" description="Solute-binding protein family 3/N-terminal" evidence="6">
    <location>
        <begin position="126"/>
        <end position="358"/>
    </location>
</feature>
<reference evidence="7 8" key="1">
    <citation type="submission" date="2021-01" db="EMBL/GenBank/DDBJ databases">
        <title>Whole genome shotgun sequence of Planobispora siamensis NBRC 107568.</title>
        <authorList>
            <person name="Komaki H."/>
            <person name="Tamura T."/>
        </authorList>
    </citation>
    <scope>NUCLEOTIDE SEQUENCE [LARGE SCALE GENOMIC DNA]</scope>
    <source>
        <strain evidence="7 8">NBRC 107568</strain>
    </source>
</reference>
<evidence type="ECO:0000256" key="3">
    <source>
        <dbReference type="ARBA" id="ARBA00022729"/>
    </source>
</evidence>
<dbReference type="InterPro" id="IPR001638">
    <property type="entry name" value="Solute-binding_3/MltF_N"/>
</dbReference>